<reference evidence="1" key="1">
    <citation type="submission" date="2020-06" db="EMBL/GenBank/DDBJ databases">
        <title>Unique genomic features of the anaerobic methanotrophic archaea.</title>
        <authorList>
            <person name="Chadwick G.L."/>
            <person name="Skennerton C.T."/>
            <person name="Laso-Perez R."/>
            <person name="Leu A.O."/>
            <person name="Speth D.R."/>
            <person name="Yu H."/>
            <person name="Morgan-Lang C."/>
            <person name="Hatzenpichler R."/>
            <person name="Goudeau D."/>
            <person name="Malmstrom R."/>
            <person name="Brazelton W.J."/>
            <person name="Woyke T."/>
            <person name="Hallam S.J."/>
            <person name="Tyson G.W."/>
            <person name="Wegener G."/>
            <person name="Boetius A."/>
            <person name="Orphan V."/>
        </authorList>
    </citation>
    <scope>NUCLEOTIDE SEQUENCE</scope>
</reference>
<dbReference type="PANTHER" id="PTHR39550">
    <property type="entry name" value="SLL0658 PROTEIN"/>
    <property type="match status" value="1"/>
</dbReference>
<dbReference type="PANTHER" id="PTHR39550:SF1">
    <property type="entry name" value="SLL0658 PROTEIN"/>
    <property type="match status" value="1"/>
</dbReference>
<dbReference type="InterPro" id="IPR021799">
    <property type="entry name" value="PIN-like_prokaryotic"/>
</dbReference>
<dbReference type="Pfam" id="PF11848">
    <property type="entry name" value="DUF3368"/>
    <property type="match status" value="1"/>
</dbReference>
<evidence type="ECO:0000313" key="1">
    <source>
        <dbReference type="EMBL" id="QNO55907.1"/>
    </source>
</evidence>
<accession>A0A7G9Z6M3</accession>
<dbReference type="EMBL" id="MT631633">
    <property type="protein sequence ID" value="QNO55907.1"/>
    <property type="molecule type" value="Genomic_DNA"/>
</dbReference>
<evidence type="ECO:0008006" key="2">
    <source>
        <dbReference type="Google" id="ProtNLM"/>
    </source>
</evidence>
<gene>
    <name evidence="1" type="ORF">JGNPCJAK_00010</name>
</gene>
<organism evidence="1">
    <name type="scientific">Candidatus Methanophaga sp. ANME-1 ERB7</name>
    <dbReference type="NCBI Taxonomy" id="2759913"/>
    <lineage>
        <taxon>Archaea</taxon>
        <taxon>Methanobacteriati</taxon>
        <taxon>Methanobacteriota</taxon>
        <taxon>Stenosarchaea group</taxon>
        <taxon>Methanomicrobia</taxon>
        <taxon>Candidatus Methanophagales</taxon>
        <taxon>Candidatus Methanophagaceae</taxon>
        <taxon>Candidatus Methanophaga</taxon>
    </lineage>
</organism>
<protein>
    <recommendedName>
        <fullName evidence="2">DUF3368 domain-containing protein</fullName>
    </recommendedName>
</protein>
<proteinExistence type="predicted"/>
<dbReference type="AlphaFoldDB" id="A0A7G9Z6M3"/>
<sequence>MIWIFDSSPLIYLNKVGLNWIFKRLEGEKIIPTQVYKQVVTEGKNQGYADALISEDLVNKGVIKVVQVAENGFKEMLKSLEKELHEGELEVLILAKNKGGVAVLDESIAREVGSVLRIEVRGTLFLIFLMVRKSELKKEEAKYKVDLMIRNGFRLGHEEYQEFLHLLENV</sequence>
<name>A0A7G9Z6M3_9EURY</name>